<comment type="caution">
    <text evidence="4">The sequence shown here is derived from an EMBL/GenBank/DDBJ whole genome shotgun (WGS) entry which is preliminary data.</text>
</comment>
<dbReference type="CDD" id="cd12934">
    <property type="entry name" value="LEM"/>
    <property type="match status" value="1"/>
</dbReference>
<accession>A0A1V4KQB1</accession>
<dbReference type="Gene3D" id="1.10.720.40">
    <property type="match status" value="1"/>
</dbReference>
<dbReference type="InterPro" id="IPR003887">
    <property type="entry name" value="LEM_dom"/>
</dbReference>
<feature type="compositionally biased region" description="Polar residues" evidence="1">
    <location>
        <begin position="202"/>
        <end position="214"/>
    </location>
</feature>
<evidence type="ECO:0000259" key="3">
    <source>
        <dbReference type="PROSITE" id="PS50954"/>
    </source>
</evidence>
<dbReference type="GO" id="GO:0000724">
    <property type="term" value="P:double-strand break repair via homologous recombination"/>
    <property type="evidence" value="ECO:0007669"/>
    <property type="project" value="TreeGrafter"/>
</dbReference>
<dbReference type="PROSITE" id="PS50954">
    <property type="entry name" value="LEM"/>
    <property type="match status" value="1"/>
</dbReference>
<dbReference type="SMART" id="SM00540">
    <property type="entry name" value="LEM"/>
    <property type="match status" value="1"/>
</dbReference>
<keyword evidence="5" id="KW-1185">Reference proteome</keyword>
<feature type="domain" description="LEM" evidence="3">
    <location>
        <begin position="224"/>
        <end position="268"/>
    </location>
</feature>
<dbReference type="InterPro" id="IPR000305">
    <property type="entry name" value="GIY-YIG_endonuc"/>
</dbReference>
<dbReference type="EMBL" id="LSYS01002182">
    <property type="protein sequence ID" value="OPJ86642.1"/>
    <property type="molecule type" value="Genomic_DNA"/>
</dbReference>
<dbReference type="Pfam" id="PF03020">
    <property type="entry name" value="LEM"/>
    <property type="match status" value="1"/>
</dbReference>
<dbReference type="AlphaFoldDB" id="A0A1V4KQB1"/>
<evidence type="ECO:0000313" key="4">
    <source>
        <dbReference type="EMBL" id="OPJ86642.1"/>
    </source>
</evidence>
<feature type="region of interest" description="Disordered" evidence="1">
    <location>
        <begin position="189"/>
        <end position="217"/>
    </location>
</feature>
<dbReference type="Pfam" id="PF22945">
    <property type="entry name" value="LEM-3_GIY-YIG"/>
    <property type="match status" value="1"/>
</dbReference>
<sequence>MQQPPPGTGLFGGAGVSLDAGLAVACPLLQALQPPGQRLHPPGVLPAQGARLHLQAPQLGRLLAPGAAVCPGGDTAARHRVPGGLQVPPAPAEERDPGLRHQEGKGATAMILRDLQHTRGWDPVEDPWVPRRSLSFLTEDDTESSVTSGVPNDVPEPLSSTHKSLLEELGGGCDSGDPLLCTHCTGEHPKDEEGDQAPTECHSPSTEATSSSEDTVVRDERGCRVLPHPLSDESLRRRLRVLGDNPGPVTEFTRRLYLRRLEQLARGHQGTRAGHSPELVAALRSGHIPNCAQDELVLAQQFDRPDRSRRWREGLLKSSFNYLLLDPRITQNLPLRSHQLSPAECFRTFVKSIFYVGKGTRARPYRHFTEALSQHRAGTQRGCPKVRRILEIWASGHGVVSVLCFQNCVPAEAYTRESCIVEALGLQTITNQRKGNCYGAAASWPAAQRRRLGVHMLHRALRIFLAEGERQLRPHDIPGGARGHPLPAPPLCHGQKGGCAPGVVFKS</sequence>
<dbReference type="PANTHER" id="PTHR46427:SF1">
    <property type="entry name" value="ANKYRIN REPEAT AND LEM DOMAIN-CONTAINING PROTEIN 1"/>
    <property type="match status" value="1"/>
</dbReference>
<feature type="region of interest" description="Disordered" evidence="1">
    <location>
        <begin position="80"/>
        <end position="100"/>
    </location>
</feature>
<feature type="region of interest" description="Disordered" evidence="1">
    <location>
        <begin position="138"/>
        <end position="159"/>
    </location>
</feature>
<evidence type="ECO:0000313" key="5">
    <source>
        <dbReference type="Proteomes" id="UP000190648"/>
    </source>
</evidence>
<feature type="domain" description="GIY-YIG" evidence="2">
    <location>
        <begin position="317"/>
        <end position="432"/>
    </location>
</feature>
<dbReference type="GO" id="GO:0000712">
    <property type="term" value="P:resolution of meiotic recombination intermediates"/>
    <property type="evidence" value="ECO:0007669"/>
    <property type="project" value="TreeGrafter"/>
</dbReference>
<dbReference type="CDD" id="cd10454">
    <property type="entry name" value="GIY-YIG_COG3680_Meta"/>
    <property type="match status" value="1"/>
</dbReference>
<dbReference type="GO" id="GO:0004520">
    <property type="term" value="F:DNA endonuclease activity"/>
    <property type="evidence" value="ECO:0007669"/>
    <property type="project" value="TreeGrafter"/>
</dbReference>
<proteinExistence type="predicted"/>
<dbReference type="SUPFAM" id="SSF63451">
    <property type="entry name" value="LEM domain"/>
    <property type="match status" value="1"/>
</dbReference>
<evidence type="ECO:0000259" key="2">
    <source>
        <dbReference type="PROSITE" id="PS50164"/>
    </source>
</evidence>
<dbReference type="InterPro" id="IPR034998">
    <property type="entry name" value="ANKLE1"/>
</dbReference>
<reference evidence="4 5" key="1">
    <citation type="submission" date="2016-02" db="EMBL/GenBank/DDBJ databases">
        <title>Band-tailed pigeon sequencing and assembly.</title>
        <authorList>
            <person name="Soares A.E."/>
            <person name="Novak B.J."/>
            <person name="Rice E.S."/>
            <person name="O'Connell B."/>
            <person name="Chang D."/>
            <person name="Weber S."/>
            <person name="Shapiro B."/>
        </authorList>
    </citation>
    <scope>NUCLEOTIDE SEQUENCE [LARGE SCALE GENOMIC DNA]</scope>
    <source>
        <strain evidence="4">BTP2013</strain>
        <tissue evidence="4">Blood</tissue>
    </source>
</reference>
<dbReference type="GO" id="GO:0005654">
    <property type="term" value="C:nucleoplasm"/>
    <property type="evidence" value="ECO:0007669"/>
    <property type="project" value="TreeGrafter"/>
</dbReference>
<protein>
    <submittedName>
        <fullName evidence="4">Ankyrin repeat and LEM domain-containing protein 1 isoform B</fullName>
    </submittedName>
</protein>
<gene>
    <name evidence="4" type="primary">ANKLE1</name>
    <name evidence="4" type="ORF">AV530_006770</name>
</gene>
<dbReference type="Proteomes" id="UP000190648">
    <property type="component" value="Unassembled WGS sequence"/>
</dbReference>
<dbReference type="GO" id="GO:0005737">
    <property type="term" value="C:cytoplasm"/>
    <property type="evidence" value="ECO:0007669"/>
    <property type="project" value="TreeGrafter"/>
</dbReference>
<dbReference type="PANTHER" id="PTHR46427">
    <property type="entry name" value="ANKYRIN REPEAT AND LEM DOMAIN-CONTAINING PROTEIN 1"/>
    <property type="match status" value="1"/>
</dbReference>
<dbReference type="PROSITE" id="PS50164">
    <property type="entry name" value="GIY_YIG"/>
    <property type="match status" value="1"/>
</dbReference>
<organism evidence="4 5">
    <name type="scientific">Patagioenas fasciata monilis</name>
    <dbReference type="NCBI Taxonomy" id="372326"/>
    <lineage>
        <taxon>Eukaryota</taxon>
        <taxon>Metazoa</taxon>
        <taxon>Chordata</taxon>
        <taxon>Craniata</taxon>
        <taxon>Vertebrata</taxon>
        <taxon>Euteleostomi</taxon>
        <taxon>Archelosauria</taxon>
        <taxon>Archosauria</taxon>
        <taxon>Dinosauria</taxon>
        <taxon>Saurischia</taxon>
        <taxon>Theropoda</taxon>
        <taxon>Coelurosauria</taxon>
        <taxon>Aves</taxon>
        <taxon>Neognathae</taxon>
        <taxon>Neoaves</taxon>
        <taxon>Columbimorphae</taxon>
        <taxon>Columbiformes</taxon>
        <taxon>Columbidae</taxon>
        <taxon>Patagioenas</taxon>
    </lineage>
</organism>
<name>A0A1V4KQB1_PATFA</name>
<dbReference type="InterPro" id="IPR011015">
    <property type="entry name" value="LEM/LEM-like_dom_sf"/>
</dbReference>
<evidence type="ECO:0000256" key="1">
    <source>
        <dbReference type="SAM" id="MobiDB-lite"/>
    </source>
</evidence>
<dbReference type="OrthoDB" id="1601181at2759"/>